<dbReference type="InterPro" id="IPR003918">
    <property type="entry name" value="NADH_UbQ_OxRdtase"/>
</dbReference>
<comment type="function">
    <text evidence="16">Core subunit of the mitochondrial membrane respiratory chain NADH dehydrogenase (Complex I) which catalyzes electron transfer from NADH through the respiratory chain, using ubiquinone as an electron acceptor. Essential for the catalytic activity and assembly of complex I.</text>
</comment>
<evidence type="ECO:0000256" key="15">
    <source>
        <dbReference type="ARBA" id="ARBA00049551"/>
    </source>
</evidence>
<feature type="transmembrane region" description="Helical" evidence="16">
    <location>
        <begin position="400"/>
        <end position="423"/>
    </location>
</feature>
<dbReference type="Pfam" id="PF00361">
    <property type="entry name" value="Proton_antipo_M"/>
    <property type="match status" value="1"/>
</dbReference>
<feature type="transmembrane region" description="Helical" evidence="16">
    <location>
        <begin position="103"/>
        <end position="121"/>
    </location>
</feature>
<feature type="transmembrane region" description="Helical" evidence="16">
    <location>
        <begin position="79"/>
        <end position="97"/>
    </location>
</feature>
<keyword evidence="7 16" id="KW-0812">Transmembrane</keyword>
<evidence type="ECO:0000256" key="12">
    <source>
        <dbReference type="ARBA" id="ARBA00023075"/>
    </source>
</evidence>
<evidence type="ECO:0000256" key="3">
    <source>
        <dbReference type="ARBA" id="ARBA00012944"/>
    </source>
</evidence>
<keyword evidence="10 16" id="KW-1133">Transmembrane helix</keyword>
<name>A0A1W5XF38_9BIVA</name>
<comment type="similarity">
    <text evidence="2 16">Belongs to the complex I subunit 4 family.</text>
</comment>
<organism evidence="18">
    <name type="scientific">Pseudunio marocanus</name>
    <dbReference type="NCBI Taxonomy" id="518768"/>
    <lineage>
        <taxon>Eukaryota</taxon>
        <taxon>Metazoa</taxon>
        <taxon>Spiralia</taxon>
        <taxon>Lophotrochozoa</taxon>
        <taxon>Mollusca</taxon>
        <taxon>Bivalvia</taxon>
        <taxon>Autobranchia</taxon>
        <taxon>Heteroconchia</taxon>
        <taxon>Palaeoheterodonta</taxon>
        <taxon>Unionida</taxon>
        <taxon>Unionoidea</taxon>
        <taxon>Margaritiferidae</taxon>
        <taxon>Pseudunio</taxon>
    </lineage>
</organism>
<dbReference type="PRINTS" id="PR01437">
    <property type="entry name" value="NUOXDRDTASE4"/>
</dbReference>
<proteinExistence type="inferred from homology"/>
<geneLocation type="mitochondrion" evidence="18"/>
<dbReference type="EC" id="7.1.1.2" evidence="3 16"/>
<keyword evidence="13 16" id="KW-0496">Mitochondrion</keyword>
<keyword evidence="11 16" id="KW-0520">NAD</keyword>
<evidence type="ECO:0000256" key="7">
    <source>
        <dbReference type="ARBA" id="ARBA00022692"/>
    </source>
</evidence>
<dbReference type="GO" id="GO:0031966">
    <property type="term" value="C:mitochondrial membrane"/>
    <property type="evidence" value="ECO:0007669"/>
    <property type="project" value="UniProtKB-SubCell"/>
</dbReference>
<dbReference type="GO" id="GO:0008137">
    <property type="term" value="F:NADH dehydrogenase (ubiquinone) activity"/>
    <property type="evidence" value="ECO:0007669"/>
    <property type="project" value="UniProtKB-UniRule"/>
</dbReference>
<dbReference type="GO" id="GO:0015990">
    <property type="term" value="P:electron transport coupled proton transport"/>
    <property type="evidence" value="ECO:0007669"/>
    <property type="project" value="TreeGrafter"/>
</dbReference>
<dbReference type="PANTHER" id="PTHR43507:SF20">
    <property type="entry name" value="NADH-UBIQUINONE OXIDOREDUCTASE CHAIN 4"/>
    <property type="match status" value="1"/>
</dbReference>
<evidence type="ECO:0000256" key="6">
    <source>
        <dbReference type="ARBA" id="ARBA00022660"/>
    </source>
</evidence>
<dbReference type="AlphaFoldDB" id="A0A1W5XF38"/>
<evidence type="ECO:0000256" key="1">
    <source>
        <dbReference type="ARBA" id="ARBA00004225"/>
    </source>
</evidence>
<evidence type="ECO:0000256" key="2">
    <source>
        <dbReference type="ARBA" id="ARBA00009025"/>
    </source>
</evidence>
<accession>A0A1W5XF38</accession>
<evidence type="ECO:0000256" key="14">
    <source>
        <dbReference type="ARBA" id="ARBA00023136"/>
    </source>
</evidence>
<feature type="transmembrane region" description="Helical" evidence="16">
    <location>
        <begin position="322"/>
        <end position="344"/>
    </location>
</feature>
<protein>
    <recommendedName>
        <fullName evidence="4 16">NADH-ubiquinone oxidoreductase chain 4</fullName>
        <ecNumber evidence="3 16">7.1.1.2</ecNumber>
    </recommendedName>
</protein>
<dbReference type="GO" id="GO:0042773">
    <property type="term" value="P:ATP synthesis coupled electron transport"/>
    <property type="evidence" value="ECO:0007669"/>
    <property type="project" value="InterPro"/>
</dbReference>
<feature type="transmembrane region" description="Helical" evidence="16">
    <location>
        <begin position="173"/>
        <end position="195"/>
    </location>
</feature>
<dbReference type="EMBL" id="KY131954">
    <property type="protein sequence ID" value="ARH56131.1"/>
    <property type="molecule type" value="Genomic_DNA"/>
</dbReference>
<feature type="domain" description="NADH:quinone oxidoreductase/Mrp antiporter transmembrane" evidence="17">
    <location>
        <begin position="96"/>
        <end position="380"/>
    </location>
</feature>
<dbReference type="PANTHER" id="PTHR43507">
    <property type="entry name" value="NADH-UBIQUINONE OXIDOREDUCTASE CHAIN 4"/>
    <property type="match status" value="1"/>
</dbReference>
<dbReference type="InterPro" id="IPR001750">
    <property type="entry name" value="ND/Mrp_TM"/>
</dbReference>
<keyword evidence="6 16" id="KW-0679">Respiratory chain</keyword>
<evidence type="ECO:0000256" key="4">
    <source>
        <dbReference type="ARBA" id="ARBA00021006"/>
    </source>
</evidence>
<dbReference type="GO" id="GO:0048039">
    <property type="term" value="F:ubiquinone binding"/>
    <property type="evidence" value="ECO:0007669"/>
    <property type="project" value="TreeGrafter"/>
</dbReference>
<keyword evidence="8" id="KW-1278">Translocase</keyword>
<evidence type="ECO:0000256" key="10">
    <source>
        <dbReference type="ARBA" id="ARBA00022989"/>
    </source>
</evidence>
<gene>
    <name evidence="18" type="primary">nad4</name>
</gene>
<feature type="transmembrane region" description="Helical" evidence="16">
    <location>
        <begin position="7"/>
        <end position="29"/>
    </location>
</feature>
<feature type="transmembrane region" description="Helical" evidence="16">
    <location>
        <begin position="292"/>
        <end position="310"/>
    </location>
</feature>
<keyword evidence="9 16" id="KW-0249">Electron transport</keyword>
<feature type="transmembrane region" description="Helical" evidence="16">
    <location>
        <begin position="264"/>
        <end position="286"/>
    </location>
</feature>
<keyword evidence="5 16" id="KW-0813">Transport</keyword>
<evidence type="ECO:0000256" key="13">
    <source>
        <dbReference type="ARBA" id="ARBA00023128"/>
    </source>
</evidence>
<reference evidence="18" key="1">
    <citation type="journal article" date="2017" name="J. Molluscan Stud.">
        <title>The first Margaritiferidae male (M-type) mitogenome: mitochondrial gene order as a potential character for determining higher-order phylogeny within Unionida (Bivalvia).</title>
        <authorList>
            <person name="Lopes-Lima M."/>
            <person name="Fonesca M.M."/>
            <person name="Aldridge D.C."/>
            <person name="Bogan A.E."/>
            <person name="Gan H.M."/>
            <person name="Ghamizi M."/>
            <person name="Sousa R."/>
            <person name="Teixeira A."/>
            <person name="Varandas S."/>
            <person name="Zanatta D."/>
            <person name="Zieritz A."/>
            <person name="Froufe E."/>
        </authorList>
    </citation>
    <scope>NUCLEOTIDE SEQUENCE</scope>
    <source>
        <strain evidence="18">BIV1914M</strain>
        <tissue evidence="18">Foot tissue</tissue>
    </source>
</reference>
<dbReference type="GO" id="GO:0003954">
    <property type="term" value="F:NADH dehydrogenase activity"/>
    <property type="evidence" value="ECO:0007669"/>
    <property type="project" value="TreeGrafter"/>
</dbReference>
<feature type="transmembrane region" description="Helical" evidence="16">
    <location>
        <begin position="133"/>
        <end position="153"/>
    </location>
</feature>
<keyword evidence="12 16" id="KW-0830">Ubiquinone</keyword>
<comment type="subcellular location">
    <subcellularLocation>
        <location evidence="1 16">Mitochondrion membrane</location>
        <topology evidence="1 16">Multi-pass membrane protein</topology>
    </subcellularLocation>
</comment>
<feature type="transmembrane region" description="Helical" evidence="16">
    <location>
        <begin position="364"/>
        <end position="388"/>
    </location>
</feature>
<evidence type="ECO:0000256" key="16">
    <source>
        <dbReference type="RuleBase" id="RU003297"/>
    </source>
</evidence>
<evidence type="ECO:0000259" key="17">
    <source>
        <dbReference type="Pfam" id="PF00361"/>
    </source>
</evidence>
<feature type="transmembrane region" description="Helical" evidence="16">
    <location>
        <begin position="235"/>
        <end position="257"/>
    </location>
</feature>
<evidence type="ECO:0000256" key="9">
    <source>
        <dbReference type="ARBA" id="ARBA00022982"/>
    </source>
</evidence>
<sequence>MELCRGAVMWWGVVWGCSWWSVLWVLWWYEGVGLGVIFGELIFVDELSGSLGWLVVLICGLSVLGSGSILALDESPMKFLATVLVLMVILVVCFGAGSFLVFYVMFEAGLIPILVIVYSWGYQPERLQASKYLMLYTVGASLPLLVSIVWVYIECGSAMFRVCVLQAGWVGRLILVGANAAFLVKLPVYSVHLWLPKAHVEAPVSGSMLLAGVLLKLGGYGLVRFGGLVGLDGGLFSEVVVCLGLFGGVLASAVCCVQTDMKGLVAYSSVGHMGMVLGGVCSDTVWGLNGAILVMVGHGLCSAGLFFAVSEMYKFFGSRMLFMVRGGAFVMPGFSFGLFFLSAFNAAAPPSMNLCGEIMLCIGILSYSLLFSVMIGVLGVLCCLYSWILYCGTQHGGFPWWVRSGVVVGGNSLVGTLFIALIFPLVGFCVMLGECSIG</sequence>
<evidence type="ECO:0000256" key="5">
    <source>
        <dbReference type="ARBA" id="ARBA00022448"/>
    </source>
</evidence>
<keyword evidence="14 16" id="KW-0472">Membrane</keyword>
<feature type="transmembrane region" description="Helical" evidence="16">
    <location>
        <begin position="202"/>
        <end position="223"/>
    </location>
</feature>
<comment type="catalytic activity">
    <reaction evidence="15 16">
        <text>a ubiquinone + NADH + 5 H(+)(in) = a ubiquinol + NAD(+) + 4 H(+)(out)</text>
        <dbReference type="Rhea" id="RHEA:29091"/>
        <dbReference type="Rhea" id="RHEA-COMP:9565"/>
        <dbReference type="Rhea" id="RHEA-COMP:9566"/>
        <dbReference type="ChEBI" id="CHEBI:15378"/>
        <dbReference type="ChEBI" id="CHEBI:16389"/>
        <dbReference type="ChEBI" id="CHEBI:17976"/>
        <dbReference type="ChEBI" id="CHEBI:57540"/>
        <dbReference type="ChEBI" id="CHEBI:57945"/>
        <dbReference type="EC" id="7.1.1.2"/>
    </reaction>
</comment>
<evidence type="ECO:0000256" key="8">
    <source>
        <dbReference type="ARBA" id="ARBA00022967"/>
    </source>
</evidence>
<evidence type="ECO:0000313" key="18">
    <source>
        <dbReference type="EMBL" id="ARH56131.1"/>
    </source>
</evidence>
<feature type="transmembrane region" description="Helical" evidence="16">
    <location>
        <begin position="49"/>
        <end position="72"/>
    </location>
</feature>
<evidence type="ECO:0000256" key="11">
    <source>
        <dbReference type="ARBA" id="ARBA00023027"/>
    </source>
</evidence>